<gene>
    <name evidence="1" type="ORF">BGX16_2411</name>
</gene>
<comment type="caution">
    <text evidence="1">The sequence shown here is derived from an EMBL/GenBank/DDBJ whole genome shotgun (WGS) entry which is preliminary data.</text>
</comment>
<reference evidence="1 2" key="1">
    <citation type="submission" date="2017-11" db="EMBL/GenBank/DDBJ databases">
        <title>Animal gut microbial communities from fecal samples from Wisconsin, USA.</title>
        <authorList>
            <person name="Neumann A."/>
        </authorList>
    </citation>
    <scope>NUCLEOTIDE SEQUENCE [LARGE SCALE GENOMIC DNA]</scope>
    <source>
        <strain evidence="1 2">UWS3</strain>
    </source>
</reference>
<proteinExistence type="predicted"/>
<accession>A0A2M9A9J7</accession>
<dbReference type="RefSeq" id="WP_100426241.1">
    <property type="nucleotide sequence ID" value="NZ_PGEX01000001.1"/>
</dbReference>
<dbReference type="EMBL" id="PGEX01000001">
    <property type="protein sequence ID" value="PJJ42385.1"/>
    <property type="molecule type" value="Genomic_DNA"/>
</dbReference>
<organism evidence="1 2">
    <name type="scientific">Hallerella succinigenes</name>
    <dbReference type="NCBI Taxonomy" id="1896222"/>
    <lineage>
        <taxon>Bacteria</taxon>
        <taxon>Pseudomonadati</taxon>
        <taxon>Fibrobacterota</taxon>
        <taxon>Fibrobacteria</taxon>
        <taxon>Fibrobacterales</taxon>
        <taxon>Fibrobacteraceae</taxon>
        <taxon>Hallerella</taxon>
    </lineage>
</organism>
<dbReference type="OrthoDB" id="9811653at2"/>
<evidence type="ECO:0000313" key="2">
    <source>
        <dbReference type="Proteomes" id="UP000231134"/>
    </source>
</evidence>
<sequence length="157" mass="17411">MTLQGIRDCICGYFNSQEEFEGCPFIQVPTNQPAPVGNYMAVGVEGVEQQGNRMTPPPGENGEYGFFDVATLYFTEVEGDGDNLRHALQHLQCPEFIAAAKTAGFTVWDPSAIIRLDSYDGDFFIRQLRASFRVNFGESRKAALPKIDNVDFTLTGE</sequence>
<dbReference type="AlphaFoldDB" id="A0A2M9A9J7"/>
<dbReference type="Proteomes" id="UP000231134">
    <property type="component" value="Unassembled WGS sequence"/>
</dbReference>
<evidence type="ECO:0000313" key="1">
    <source>
        <dbReference type="EMBL" id="PJJ42385.1"/>
    </source>
</evidence>
<protein>
    <submittedName>
        <fullName evidence="1">Uncharacterized protein</fullName>
    </submittedName>
</protein>
<keyword evidence="2" id="KW-1185">Reference proteome</keyword>
<name>A0A2M9A9J7_9BACT</name>